<gene>
    <name evidence="2" type="ORF">HZH68_000497</name>
</gene>
<accession>A0A834U5T5</accession>
<reference evidence="2" key="1">
    <citation type="journal article" date="2020" name="G3 (Bethesda)">
        <title>High-Quality Assemblies for Three Invasive Social Wasps from the &lt;i&gt;Vespula&lt;/i&gt; Genus.</title>
        <authorList>
            <person name="Harrop T.W.R."/>
            <person name="Guhlin J."/>
            <person name="McLaughlin G.M."/>
            <person name="Permina E."/>
            <person name="Stockwell P."/>
            <person name="Gilligan J."/>
            <person name="Le Lec M.F."/>
            <person name="Gruber M.A.M."/>
            <person name="Quinn O."/>
            <person name="Lovegrove M."/>
            <person name="Duncan E.J."/>
            <person name="Remnant E.J."/>
            <person name="Van Eeckhoven J."/>
            <person name="Graham B."/>
            <person name="Knapp R.A."/>
            <person name="Langford K.W."/>
            <person name="Kronenberg Z."/>
            <person name="Press M.O."/>
            <person name="Eacker S.M."/>
            <person name="Wilson-Rankin E.E."/>
            <person name="Purcell J."/>
            <person name="Lester P.J."/>
            <person name="Dearden P.K."/>
        </authorList>
    </citation>
    <scope>NUCLEOTIDE SEQUENCE</scope>
    <source>
        <strain evidence="2">Linc-1</strain>
    </source>
</reference>
<evidence type="ECO:0000313" key="2">
    <source>
        <dbReference type="EMBL" id="KAF7417844.1"/>
    </source>
</evidence>
<comment type="caution">
    <text evidence="2">The sequence shown here is derived from an EMBL/GenBank/DDBJ whole genome shotgun (WGS) entry which is preliminary data.</text>
</comment>
<protein>
    <submittedName>
        <fullName evidence="2">Uncharacterized protein</fullName>
    </submittedName>
</protein>
<feature type="region of interest" description="Disordered" evidence="1">
    <location>
        <begin position="70"/>
        <end position="94"/>
    </location>
</feature>
<dbReference type="Proteomes" id="UP000617340">
    <property type="component" value="Unassembled WGS sequence"/>
</dbReference>
<evidence type="ECO:0000256" key="1">
    <source>
        <dbReference type="SAM" id="MobiDB-lite"/>
    </source>
</evidence>
<dbReference type="AlphaFoldDB" id="A0A834U5T5"/>
<dbReference type="EMBL" id="JACSDZ010000001">
    <property type="protein sequence ID" value="KAF7417844.1"/>
    <property type="molecule type" value="Genomic_DNA"/>
</dbReference>
<organism evidence="2 3">
    <name type="scientific">Vespula germanica</name>
    <name type="common">German yellow jacket</name>
    <name type="synonym">Paravespula germanica</name>
    <dbReference type="NCBI Taxonomy" id="30212"/>
    <lineage>
        <taxon>Eukaryota</taxon>
        <taxon>Metazoa</taxon>
        <taxon>Ecdysozoa</taxon>
        <taxon>Arthropoda</taxon>
        <taxon>Hexapoda</taxon>
        <taxon>Insecta</taxon>
        <taxon>Pterygota</taxon>
        <taxon>Neoptera</taxon>
        <taxon>Endopterygota</taxon>
        <taxon>Hymenoptera</taxon>
        <taxon>Apocrita</taxon>
        <taxon>Aculeata</taxon>
        <taxon>Vespoidea</taxon>
        <taxon>Vespidae</taxon>
        <taxon>Vespinae</taxon>
        <taxon>Vespula</taxon>
    </lineage>
</organism>
<name>A0A834U5T5_VESGE</name>
<keyword evidence="3" id="KW-1185">Reference proteome</keyword>
<proteinExistence type="predicted"/>
<sequence>MMLVVVGLKFGQFVVVVVRPQTFLLEGYLVIFRAEKREAEYSCVLGIRFPWPAGGDGDGVRASCVANIEDKKEKKKRGKRKETEEREEEEEKREERVATIKRCQFDRHAPAFYLRHDDRLGDDVVLSYLLRSGRNYPSKSYCDGDL</sequence>
<evidence type="ECO:0000313" key="3">
    <source>
        <dbReference type="Proteomes" id="UP000617340"/>
    </source>
</evidence>